<dbReference type="Proteomes" id="UP001148838">
    <property type="component" value="Unassembled WGS sequence"/>
</dbReference>
<name>A0ABQ8TCB7_PERAM</name>
<sequence length="197" mass="22518">MPVKAFPFDHSARHLSRKIASFAYFRDIGELHSKIFSEENYEKNSYRHRESNPGPLSCHTSRAKYNEEIWQPSRSDLRDSAVEIECVCAFNTPILCMFMVCVMEVPCVPSLNMNDAFRTEGYHIDESMELDERLGIAKEGGNERGANQPYFGCGIENSYVKLSLVMSAIHARAQQCIEAGGGTFENVRKHRPRRLEY</sequence>
<comment type="caution">
    <text evidence="1">The sequence shown here is derived from an EMBL/GenBank/DDBJ whole genome shotgun (WGS) entry which is preliminary data.</text>
</comment>
<gene>
    <name evidence="1" type="ORF">ANN_05242</name>
</gene>
<evidence type="ECO:0000313" key="2">
    <source>
        <dbReference type="Proteomes" id="UP001148838"/>
    </source>
</evidence>
<protein>
    <submittedName>
        <fullName evidence="1">Uncharacterized protein</fullName>
    </submittedName>
</protein>
<organism evidence="1 2">
    <name type="scientific">Periplaneta americana</name>
    <name type="common">American cockroach</name>
    <name type="synonym">Blatta americana</name>
    <dbReference type="NCBI Taxonomy" id="6978"/>
    <lineage>
        <taxon>Eukaryota</taxon>
        <taxon>Metazoa</taxon>
        <taxon>Ecdysozoa</taxon>
        <taxon>Arthropoda</taxon>
        <taxon>Hexapoda</taxon>
        <taxon>Insecta</taxon>
        <taxon>Pterygota</taxon>
        <taxon>Neoptera</taxon>
        <taxon>Polyneoptera</taxon>
        <taxon>Dictyoptera</taxon>
        <taxon>Blattodea</taxon>
        <taxon>Blattoidea</taxon>
        <taxon>Blattidae</taxon>
        <taxon>Blattinae</taxon>
        <taxon>Periplaneta</taxon>
    </lineage>
</organism>
<keyword evidence="2" id="KW-1185">Reference proteome</keyword>
<proteinExistence type="predicted"/>
<reference evidence="1 2" key="1">
    <citation type="journal article" date="2022" name="Allergy">
        <title>Genome assembly and annotation of Periplaneta americana reveal a comprehensive cockroach allergen profile.</title>
        <authorList>
            <person name="Wang L."/>
            <person name="Xiong Q."/>
            <person name="Saelim N."/>
            <person name="Wang L."/>
            <person name="Nong W."/>
            <person name="Wan A.T."/>
            <person name="Shi M."/>
            <person name="Liu X."/>
            <person name="Cao Q."/>
            <person name="Hui J.H.L."/>
            <person name="Sookrung N."/>
            <person name="Leung T.F."/>
            <person name="Tungtrongchitr A."/>
            <person name="Tsui S.K.W."/>
        </authorList>
    </citation>
    <scope>NUCLEOTIDE SEQUENCE [LARGE SCALE GENOMIC DNA]</scope>
    <source>
        <strain evidence="1">PWHHKU_190912</strain>
    </source>
</reference>
<evidence type="ECO:0000313" key="1">
    <source>
        <dbReference type="EMBL" id="KAJ4443569.1"/>
    </source>
</evidence>
<dbReference type="EMBL" id="JAJSOF020000013">
    <property type="protein sequence ID" value="KAJ4443569.1"/>
    <property type="molecule type" value="Genomic_DNA"/>
</dbReference>
<accession>A0ABQ8TCB7</accession>